<feature type="transmembrane region" description="Helical" evidence="7">
    <location>
        <begin position="424"/>
        <end position="445"/>
    </location>
</feature>
<evidence type="ECO:0000313" key="9">
    <source>
        <dbReference type="Proteomes" id="UP001499967"/>
    </source>
</evidence>
<keyword evidence="9" id="KW-1185">Reference proteome</keyword>
<feature type="transmembrane region" description="Helical" evidence="7">
    <location>
        <begin position="83"/>
        <end position="103"/>
    </location>
</feature>
<feature type="transmembrane region" description="Helical" evidence="7">
    <location>
        <begin position="465"/>
        <end position="489"/>
    </location>
</feature>
<dbReference type="CDD" id="cd13127">
    <property type="entry name" value="MATE_tuaB_like"/>
    <property type="match status" value="1"/>
</dbReference>
<dbReference type="PANTHER" id="PTHR30250">
    <property type="entry name" value="PST FAMILY PREDICTED COLANIC ACID TRANSPORTER"/>
    <property type="match status" value="1"/>
</dbReference>
<reference evidence="8 9" key="1">
    <citation type="journal article" date="2019" name="Int. J. Syst. Evol. Microbiol.">
        <title>The Global Catalogue of Microorganisms (GCM) 10K type strain sequencing project: providing services to taxonomists for standard genome sequencing and annotation.</title>
        <authorList>
            <consortium name="The Broad Institute Genomics Platform"/>
            <consortium name="The Broad Institute Genome Sequencing Center for Infectious Disease"/>
            <person name="Wu L."/>
            <person name="Ma J."/>
        </authorList>
    </citation>
    <scope>NUCLEOTIDE SEQUENCE [LARGE SCALE GENOMIC DNA]</scope>
    <source>
        <strain evidence="8 9">JCM 11117</strain>
    </source>
</reference>
<keyword evidence="3" id="KW-1003">Cell membrane</keyword>
<dbReference type="InterPro" id="IPR050833">
    <property type="entry name" value="Poly_Biosynth_Transport"/>
</dbReference>
<comment type="caution">
    <text evidence="8">The sequence shown here is derived from an EMBL/GenBank/DDBJ whole genome shotgun (WGS) entry which is preliminary data.</text>
</comment>
<keyword evidence="5 7" id="KW-1133">Transmembrane helix</keyword>
<evidence type="ECO:0000256" key="5">
    <source>
        <dbReference type="ARBA" id="ARBA00022989"/>
    </source>
</evidence>
<feature type="transmembrane region" description="Helical" evidence="7">
    <location>
        <begin position="368"/>
        <end position="386"/>
    </location>
</feature>
<evidence type="ECO:0000256" key="4">
    <source>
        <dbReference type="ARBA" id="ARBA00022692"/>
    </source>
</evidence>
<feature type="transmembrane region" description="Helical" evidence="7">
    <location>
        <begin position="262"/>
        <end position="284"/>
    </location>
</feature>
<sequence length="503" mass="51800">MNAPQPGSTQLRRKLTRVATASTGAQAITQTVSLLQTVVIARLLSPVEVGIFAAGTVLTALLVDVSEGGLRAALVNRQRDVQAAAETVFWATLVSGVLISLGALAAAPVIGLVFGDPTVGLVAAASAGGLLLHSLTNVPEALLQREFSVARNIVLAPAVSLAFAVVAVTCALLGFGVWSLVIGTYASSVTLLVGVWVLVSWRPGRAKASFPMWRQLARYGYPLLIDHVASQVRTTTEPVVIGRLLDTAALGFYRYGLRIARLPVNVMIGVVAYALFPAFSHIAADPGRLRQTYLKALRWVTFCAAPVSGLMLAVGEPAAVVVLGEPWRQAGVVLVAMAGLGIGKAFASVSEEAIKGCGRTALINRATAVEFVLGLSLLVLIVPFGLAGVGLAISTSAVVVGVLCLALARSALGVSAGQIARATLPSVLASLAATAAVAALERFVLNSDSQDTVVAVAFLGLDAAAFLVSYVAVLAVLAPSMAATVWHVGRSRLPGRGQRSPTG</sequence>
<comment type="subcellular location">
    <subcellularLocation>
        <location evidence="1">Cell membrane</location>
        <topology evidence="1">Multi-pass membrane protein</topology>
    </subcellularLocation>
</comment>
<gene>
    <name evidence="8" type="ORF">GCM10009559_76100</name>
</gene>
<dbReference type="Pfam" id="PF13440">
    <property type="entry name" value="Polysacc_synt_3"/>
    <property type="match status" value="1"/>
</dbReference>
<evidence type="ECO:0000256" key="2">
    <source>
        <dbReference type="ARBA" id="ARBA00007430"/>
    </source>
</evidence>
<keyword evidence="4 7" id="KW-0812">Transmembrane</keyword>
<accession>A0ABN1NGK1</accession>
<feature type="transmembrane region" description="Helical" evidence="7">
    <location>
        <begin position="296"/>
        <end position="315"/>
    </location>
</feature>
<feature type="transmembrane region" description="Helical" evidence="7">
    <location>
        <begin position="153"/>
        <end position="174"/>
    </location>
</feature>
<evidence type="ECO:0000313" key="8">
    <source>
        <dbReference type="EMBL" id="GAA0907389.1"/>
    </source>
</evidence>
<feature type="transmembrane region" description="Helical" evidence="7">
    <location>
        <begin position="392"/>
        <end position="412"/>
    </location>
</feature>
<evidence type="ECO:0000256" key="7">
    <source>
        <dbReference type="SAM" id="Phobius"/>
    </source>
</evidence>
<organism evidence="8 9">
    <name type="scientific">Pseudonocardia zijingensis</name>
    <dbReference type="NCBI Taxonomy" id="153376"/>
    <lineage>
        <taxon>Bacteria</taxon>
        <taxon>Bacillati</taxon>
        <taxon>Actinomycetota</taxon>
        <taxon>Actinomycetes</taxon>
        <taxon>Pseudonocardiales</taxon>
        <taxon>Pseudonocardiaceae</taxon>
        <taxon>Pseudonocardia</taxon>
    </lineage>
</organism>
<dbReference type="EMBL" id="BAAAHP010000309">
    <property type="protein sequence ID" value="GAA0907389.1"/>
    <property type="molecule type" value="Genomic_DNA"/>
</dbReference>
<evidence type="ECO:0000256" key="3">
    <source>
        <dbReference type="ARBA" id="ARBA00022475"/>
    </source>
</evidence>
<feature type="transmembrane region" description="Helical" evidence="7">
    <location>
        <begin position="327"/>
        <end position="347"/>
    </location>
</feature>
<protein>
    <submittedName>
        <fullName evidence="8">Lipopolysaccharide biosynthesis protein</fullName>
    </submittedName>
</protein>
<dbReference type="Proteomes" id="UP001499967">
    <property type="component" value="Unassembled WGS sequence"/>
</dbReference>
<proteinExistence type="inferred from homology"/>
<feature type="transmembrane region" description="Helical" evidence="7">
    <location>
        <begin position="180"/>
        <end position="199"/>
    </location>
</feature>
<comment type="similarity">
    <text evidence="2">Belongs to the polysaccharide synthase family.</text>
</comment>
<name>A0ABN1NGK1_9PSEU</name>
<evidence type="ECO:0000256" key="1">
    <source>
        <dbReference type="ARBA" id="ARBA00004651"/>
    </source>
</evidence>
<dbReference type="PANTHER" id="PTHR30250:SF10">
    <property type="entry name" value="LIPOPOLYSACCHARIDE BIOSYNTHESIS PROTEIN WZXC"/>
    <property type="match status" value="1"/>
</dbReference>
<keyword evidence="6 7" id="KW-0472">Membrane</keyword>
<evidence type="ECO:0000256" key="6">
    <source>
        <dbReference type="ARBA" id="ARBA00023136"/>
    </source>
</evidence>
<dbReference type="RefSeq" id="WP_343946715.1">
    <property type="nucleotide sequence ID" value="NZ_BAAAHP010000309.1"/>
</dbReference>